<evidence type="ECO:0000313" key="3">
    <source>
        <dbReference type="WBParaSite" id="ACAC_0000236701-mRNA-1"/>
    </source>
</evidence>
<sequence>MRVALILSLISSFQIFQQTVISELRHVDRKSLSFSFASASFSLGWLLSYDFLTSYSTGTLLTIMTEKLRSVHLDTISRLSTDLSTERIEIYSSWSVMCVGRFLIGCGAGLGFVCSTLILYDSVPYSIRPSHFLVLGLSFAFATVVINVTPLLNIPDTGILILASLISASCGIVYLILQPHPDFDSEGLQIETYRTRPSNFPSTLVYVLMALNVVTYGQRIITFITFISLKFLIVGGYVVAVFIQAILLLTSFYPYLPHENKTTALSVLFWFLAVIVGVPCNTALCLITEQFASSNEQMTFVSRGRCVMWILSTIR</sequence>
<dbReference type="InterPro" id="IPR036259">
    <property type="entry name" value="MFS_trans_sf"/>
</dbReference>
<accession>A0A158P7F5</accession>
<proteinExistence type="predicted"/>
<reference evidence="3" key="2">
    <citation type="submission" date="2016-04" db="UniProtKB">
        <authorList>
            <consortium name="WormBaseParasite"/>
        </authorList>
    </citation>
    <scope>IDENTIFICATION</scope>
</reference>
<feature type="transmembrane region" description="Helical" evidence="1">
    <location>
        <begin position="102"/>
        <end position="120"/>
    </location>
</feature>
<name>A0A158P7F5_ANGCA</name>
<evidence type="ECO:0000313" key="2">
    <source>
        <dbReference type="Proteomes" id="UP000035642"/>
    </source>
</evidence>
<keyword evidence="1" id="KW-1133">Transmembrane helix</keyword>
<dbReference type="WBParaSite" id="ACAC_0000236701-mRNA-1">
    <property type="protein sequence ID" value="ACAC_0000236701-mRNA-1"/>
    <property type="gene ID" value="ACAC_0000236701"/>
</dbReference>
<feature type="transmembrane region" description="Helical" evidence="1">
    <location>
        <begin position="267"/>
        <end position="288"/>
    </location>
</feature>
<feature type="transmembrane region" description="Helical" evidence="1">
    <location>
        <begin position="132"/>
        <end position="152"/>
    </location>
</feature>
<dbReference type="SUPFAM" id="SSF103473">
    <property type="entry name" value="MFS general substrate transporter"/>
    <property type="match status" value="1"/>
</dbReference>
<keyword evidence="2" id="KW-1185">Reference proteome</keyword>
<reference evidence="2" key="1">
    <citation type="submission" date="2012-09" db="EMBL/GenBank/DDBJ databases">
        <authorList>
            <person name="Martin A.A."/>
        </authorList>
    </citation>
    <scope>NUCLEOTIDE SEQUENCE</scope>
</reference>
<feature type="transmembrane region" description="Helical" evidence="1">
    <location>
        <begin position="159"/>
        <end position="177"/>
    </location>
</feature>
<evidence type="ECO:0000256" key="1">
    <source>
        <dbReference type="SAM" id="Phobius"/>
    </source>
</evidence>
<dbReference type="Proteomes" id="UP000035642">
    <property type="component" value="Unassembled WGS sequence"/>
</dbReference>
<keyword evidence="1" id="KW-0472">Membrane</keyword>
<dbReference type="AlphaFoldDB" id="A0A158P7F5"/>
<feature type="transmembrane region" description="Helical" evidence="1">
    <location>
        <begin position="231"/>
        <end position="255"/>
    </location>
</feature>
<keyword evidence="1" id="KW-0812">Transmembrane</keyword>
<feature type="transmembrane region" description="Helical" evidence="1">
    <location>
        <begin position="204"/>
        <end position="224"/>
    </location>
</feature>
<protein>
    <submittedName>
        <fullName evidence="3">MFS domain-containing protein</fullName>
    </submittedName>
</protein>
<organism evidence="2 3">
    <name type="scientific">Angiostrongylus cantonensis</name>
    <name type="common">Rat lungworm</name>
    <dbReference type="NCBI Taxonomy" id="6313"/>
    <lineage>
        <taxon>Eukaryota</taxon>
        <taxon>Metazoa</taxon>
        <taxon>Ecdysozoa</taxon>
        <taxon>Nematoda</taxon>
        <taxon>Chromadorea</taxon>
        <taxon>Rhabditida</taxon>
        <taxon>Rhabditina</taxon>
        <taxon>Rhabditomorpha</taxon>
        <taxon>Strongyloidea</taxon>
        <taxon>Metastrongylidae</taxon>
        <taxon>Angiostrongylus</taxon>
    </lineage>
</organism>